<organism evidence="10 11">
    <name type="scientific">Paenibacillus marchantiophytorum</name>
    <dbReference type="NCBI Taxonomy" id="1619310"/>
    <lineage>
        <taxon>Bacteria</taxon>
        <taxon>Bacillati</taxon>
        <taxon>Bacillota</taxon>
        <taxon>Bacilli</taxon>
        <taxon>Bacillales</taxon>
        <taxon>Paenibacillaceae</taxon>
        <taxon>Paenibacillus</taxon>
    </lineage>
</organism>
<dbReference type="Gene3D" id="2.60.40.10">
    <property type="entry name" value="Immunoglobulins"/>
    <property type="match status" value="3"/>
</dbReference>
<dbReference type="InterPro" id="IPR037045">
    <property type="entry name" value="S8pro/Inhibitor_I9_sf"/>
</dbReference>
<evidence type="ECO:0000259" key="9">
    <source>
        <dbReference type="PROSITE" id="PS50853"/>
    </source>
</evidence>
<dbReference type="InterPro" id="IPR023828">
    <property type="entry name" value="Peptidase_S8_Ser-AS"/>
</dbReference>
<dbReference type="InterPro" id="IPR022398">
    <property type="entry name" value="Peptidase_S8_His-AS"/>
</dbReference>
<protein>
    <recommendedName>
        <fullName evidence="9">Fibronectin type-III domain-containing protein</fullName>
    </recommendedName>
</protein>
<dbReference type="InterPro" id="IPR036852">
    <property type="entry name" value="Peptidase_S8/S53_dom_sf"/>
</dbReference>
<keyword evidence="4 6" id="KW-0378">Hydrolase</keyword>
<dbReference type="CDD" id="cd07477">
    <property type="entry name" value="Peptidases_S8_Subtilisin_subset"/>
    <property type="match status" value="1"/>
</dbReference>
<dbReference type="InterPro" id="IPR015500">
    <property type="entry name" value="Peptidase_S8_subtilisin-rel"/>
</dbReference>
<feature type="active site" description="Charge relay system" evidence="6">
    <location>
        <position position="371"/>
    </location>
</feature>
<dbReference type="SUPFAM" id="SSF49265">
    <property type="entry name" value="Fibronectin type III"/>
    <property type="match status" value="2"/>
</dbReference>
<dbReference type="Pfam" id="PF00041">
    <property type="entry name" value="fn3"/>
    <property type="match status" value="3"/>
</dbReference>
<gene>
    <name evidence="10" type="ORF">GCM10008018_13890</name>
</gene>
<dbReference type="PROSITE" id="PS00138">
    <property type="entry name" value="SUBTILASE_SER"/>
    <property type="match status" value="1"/>
</dbReference>
<dbReference type="SMART" id="SM00060">
    <property type="entry name" value="FN3"/>
    <property type="match status" value="3"/>
</dbReference>
<dbReference type="InterPro" id="IPR000209">
    <property type="entry name" value="Peptidase_S8/S53_dom"/>
</dbReference>
<keyword evidence="5 6" id="KW-0720">Serine protease</keyword>
<proteinExistence type="inferred from homology"/>
<dbReference type="EMBL" id="BMHE01000005">
    <property type="protein sequence ID" value="GGI45791.1"/>
    <property type="molecule type" value="Genomic_DNA"/>
</dbReference>
<evidence type="ECO:0000313" key="10">
    <source>
        <dbReference type="EMBL" id="GGI45791.1"/>
    </source>
</evidence>
<sequence length="1194" mass="128234">MKRTKGFIPVVLISSMLMMSSAALANSETSLPLNAQKMLSSKEDRVTTVQEQVYIQEPAKIQEMNGRKNEKRYIVGLKKNVESESFKARKGLQKKKGKKLSSSNSLGLSLDVYEVQSLQSDTNIAYIEPDSEVNIASIGPVNRERASSNVRQKNQEQIPWGIHAVGADLLTEKNQRGNAIRIAILDTGISDHPDLQVKGGVSFVEGVTGYQDDNGHGTHVAGTIAALDNRIGVIGVAPQSEIFAVKVLNQTGTGTYSQVIQGIEWAIQNRMNIISISFGGSDNSRALHEAIQAATEQGILVVAAAGNSGKGAETETYPALYPETISVGAVTKQHLRADYSSSGNEIDLVAPGSEILSTTSDQDYGNLSGTSMAAPHVTGSLAALWSAHKNWTGEQVKNKLFETATRLGGNQEYGHGLVNLARALGVIDKPIPPAVAGPIETSSQDPLIQWDRELLQINNRLLGLKKLALKENNIEAAKKIEDHYNELLIENLILHSGMTPVVPPDAETTVGQSVYSSVNSSVYANFEIRKDQFDGLKLKYQESVNEFQALLPNYVDEDPAVSILDNRLYLNLYKDVSLGVGESYYYSFVPENTGMYKIYTGPFGGYGAPNDTELILFTDWQLTNQIASNNDANGSVFSEMNVMLTKNTEYYVKILPYSGAVNARLSVSSSWDTLDLLTTVDVDLSANESKVFRFSPASYGTYGFSTKNFEVNGTDKTMLNMYSDKNLTNLIAFKGDGSPSAVLFSRVNMIPGEIYYIKVSGFNGSPIHTQLSVSKNAVNYIDISAGSNINIHKPELIPEFFQFTPDISGGYRITFNRYNYVEYSKPTILIYSQSNLTGLLIEEHSTEVLDIFEAGVTYYIVFRESIGRAIYANISIPLKYRDTAPPTAPSGLKISGSTANSMTLSWTASTDNVGVAGYDIYQGAMLVGSVNGATTTFTVAGLTANTTYSFSVKSKDGSGNLSAASGAINAIIDTLAPTVPSNIVISGKTNNTIKLTWTASTDNVGIAGYDIYQGAMLVGSVNGATTTFTVAGLTANTTYSFSVKSKDGSGNLSAASGAINAIIDTLAPTVPSNVVISGKTNSTITLTWTTSTDNVGVTGYDIYSGSTLTGSVNGSTTTYTVTVLSANTLNILTVKAKDGAGNLSLSSNAISVFLNGKLTYTYDSRGRLTSISITSTGQIIKTFVYDNNGNLISK</sequence>
<evidence type="ECO:0000256" key="7">
    <source>
        <dbReference type="RuleBase" id="RU003355"/>
    </source>
</evidence>
<dbReference type="CDD" id="cd00063">
    <property type="entry name" value="FN3"/>
    <property type="match status" value="2"/>
</dbReference>
<feature type="domain" description="Fibronectin type-III" evidence="9">
    <location>
        <begin position="1070"/>
        <end position="1157"/>
    </location>
</feature>
<dbReference type="Proteomes" id="UP000615455">
    <property type="component" value="Unassembled WGS sequence"/>
</dbReference>
<feature type="signal peptide" evidence="8">
    <location>
        <begin position="1"/>
        <end position="25"/>
    </location>
</feature>
<evidence type="ECO:0000313" key="11">
    <source>
        <dbReference type="Proteomes" id="UP000615455"/>
    </source>
</evidence>
<evidence type="ECO:0000256" key="2">
    <source>
        <dbReference type="ARBA" id="ARBA00022670"/>
    </source>
</evidence>
<evidence type="ECO:0000256" key="4">
    <source>
        <dbReference type="ARBA" id="ARBA00022801"/>
    </source>
</evidence>
<keyword evidence="8" id="KW-0732">Signal</keyword>
<dbReference type="SUPFAM" id="SSF52743">
    <property type="entry name" value="Subtilisin-like"/>
    <property type="match status" value="1"/>
</dbReference>
<reference evidence="11" key="1">
    <citation type="journal article" date="2019" name="Int. J. Syst. Evol. Microbiol.">
        <title>The Global Catalogue of Microorganisms (GCM) 10K type strain sequencing project: providing services to taxonomists for standard genome sequencing and annotation.</title>
        <authorList>
            <consortium name="The Broad Institute Genomics Platform"/>
            <consortium name="The Broad Institute Genome Sequencing Center for Infectious Disease"/>
            <person name="Wu L."/>
            <person name="Ma J."/>
        </authorList>
    </citation>
    <scope>NUCLEOTIDE SEQUENCE [LARGE SCALE GENOMIC DNA]</scope>
    <source>
        <strain evidence="11">CGMCC 1.15043</strain>
    </source>
</reference>
<feature type="domain" description="Fibronectin type-III" evidence="9">
    <location>
        <begin position="888"/>
        <end position="977"/>
    </location>
</feature>
<keyword evidence="3" id="KW-0479">Metal-binding</keyword>
<feature type="active site" description="Charge relay system" evidence="6">
    <location>
        <position position="216"/>
    </location>
</feature>
<dbReference type="Pfam" id="PF00082">
    <property type="entry name" value="Peptidase_S8"/>
    <property type="match status" value="1"/>
</dbReference>
<evidence type="ECO:0000256" key="8">
    <source>
        <dbReference type="SAM" id="SignalP"/>
    </source>
</evidence>
<dbReference type="PANTHER" id="PTHR43806">
    <property type="entry name" value="PEPTIDASE S8"/>
    <property type="match status" value="1"/>
</dbReference>
<dbReference type="InterPro" id="IPR013783">
    <property type="entry name" value="Ig-like_fold"/>
</dbReference>
<comment type="similarity">
    <text evidence="1 6 7">Belongs to the peptidase S8 family.</text>
</comment>
<dbReference type="Gene3D" id="3.30.70.80">
    <property type="entry name" value="Peptidase S8 propeptide/proteinase inhibitor I9"/>
    <property type="match status" value="1"/>
</dbReference>
<keyword evidence="2 6" id="KW-0645">Protease</keyword>
<evidence type="ECO:0000256" key="3">
    <source>
        <dbReference type="ARBA" id="ARBA00022723"/>
    </source>
</evidence>
<dbReference type="PRINTS" id="PR00723">
    <property type="entry name" value="SUBTILISIN"/>
</dbReference>
<evidence type="ECO:0000256" key="1">
    <source>
        <dbReference type="ARBA" id="ARBA00011073"/>
    </source>
</evidence>
<dbReference type="InterPro" id="IPR003961">
    <property type="entry name" value="FN3_dom"/>
</dbReference>
<feature type="active site" description="Charge relay system" evidence="6">
    <location>
        <position position="186"/>
    </location>
</feature>
<dbReference type="Gene3D" id="3.40.50.200">
    <property type="entry name" value="Peptidase S8/S53 domain"/>
    <property type="match status" value="1"/>
</dbReference>
<dbReference type="InterPro" id="IPR023827">
    <property type="entry name" value="Peptidase_S8_Asp-AS"/>
</dbReference>
<keyword evidence="11" id="KW-1185">Reference proteome</keyword>
<name>A0ABQ2BRF2_9BACL</name>
<dbReference type="InterPro" id="IPR034202">
    <property type="entry name" value="Subtilisin_Carlsberg-like"/>
</dbReference>
<evidence type="ECO:0000256" key="6">
    <source>
        <dbReference type="PROSITE-ProRule" id="PRU01240"/>
    </source>
</evidence>
<comment type="caution">
    <text evidence="10">The sequence shown here is derived from an EMBL/GenBank/DDBJ whole genome shotgun (WGS) entry which is preliminary data.</text>
</comment>
<dbReference type="PROSITE" id="PS00136">
    <property type="entry name" value="SUBTILASE_ASP"/>
    <property type="match status" value="1"/>
</dbReference>
<dbReference type="SUPFAM" id="SSF54897">
    <property type="entry name" value="Protease propeptides/inhibitors"/>
    <property type="match status" value="1"/>
</dbReference>
<dbReference type="PROSITE" id="PS51892">
    <property type="entry name" value="SUBTILASE"/>
    <property type="match status" value="1"/>
</dbReference>
<dbReference type="PROSITE" id="PS50853">
    <property type="entry name" value="FN3"/>
    <property type="match status" value="3"/>
</dbReference>
<dbReference type="PANTHER" id="PTHR43806:SF11">
    <property type="entry name" value="CEREVISIN-RELATED"/>
    <property type="match status" value="1"/>
</dbReference>
<dbReference type="InterPro" id="IPR036116">
    <property type="entry name" value="FN3_sf"/>
</dbReference>
<dbReference type="RefSeq" id="WP_189009611.1">
    <property type="nucleotide sequence ID" value="NZ_BMHE01000005.1"/>
</dbReference>
<evidence type="ECO:0000256" key="5">
    <source>
        <dbReference type="ARBA" id="ARBA00022825"/>
    </source>
</evidence>
<dbReference type="PROSITE" id="PS00137">
    <property type="entry name" value="SUBTILASE_HIS"/>
    <property type="match status" value="1"/>
</dbReference>
<dbReference type="InterPro" id="IPR050131">
    <property type="entry name" value="Peptidase_S8_subtilisin-like"/>
</dbReference>
<feature type="domain" description="Fibronectin type-III" evidence="9">
    <location>
        <begin position="979"/>
        <end position="1068"/>
    </location>
</feature>
<feature type="chain" id="PRO_5046069937" description="Fibronectin type-III domain-containing protein" evidence="8">
    <location>
        <begin position="26"/>
        <end position="1194"/>
    </location>
</feature>
<accession>A0ABQ2BRF2</accession>